<evidence type="ECO:0000256" key="1">
    <source>
        <dbReference type="ARBA" id="ARBA00004651"/>
    </source>
</evidence>
<keyword evidence="5 8" id="KW-1133">Transmembrane helix</keyword>
<feature type="transmembrane region" description="Helical" evidence="8">
    <location>
        <begin position="610"/>
        <end position="639"/>
    </location>
</feature>
<feature type="transmembrane region" description="Helical" evidence="8">
    <location>
        <begin position="543"/>
        <end position="560"/>
    </location>
</feature>
<dbReference type="AlphaFoldDB" id="A0A0P7ITT5"/>
<evidence type="ECO:0000256" key="2">
    <source>
        <dbReference type="ARBA" id="ARBA00008017"/>
    </source>
</evidence>
<evidence type="ECO:0000256" key="4">
    <source>
        <dbReference type="ARBA" id="ARBA00022692"/>
    </source>
</evidence>
<feature type="domain" description="DUF3772" evidence="10">
    <location>
        <begin position="155"/>
        <end position="203"/>
    </location>
</feature>
<feature type="transmembrane region" description="Helical" evidence="8">
    <location>
        <begin position="453"/>
        <end position="480"/>
    </location>
</feature>
<dbReference type="InterPro" id="IPR049278">
    <property type="entry name" value="MS_channel_C"/>
</dbReference>
<dbReference type="Proteomes" id="UP000050471">
    <property type="component" value="Unassembled WGS sequence"/>
</dbReference>
<dbReference type="Gene3D" id="2.30.30.60">
    <property type="match status" value="1"/>
</dbReference>
<dbReference type="InterPro" id="IPR010920">
    <property type="entry name" value="LSM_dom_sf"/>
</dbReference>
<dbReference type="InterPro" id="IPR011014">
    <property type="entry name" value="MscS_channel_TM-2"/>
</dbReference>
<evidence type="ECO:0000313" key="12">
    <source>
        <dbReference type="EMBL" id="KPN62256.1"/>
    </source>
</evidence>
<evidence type="ECO:0000256" key="7">
    <source>
        <dbReference type="SAM" id="MobiDB-lite"/>
    </source>
</evidence>
<evidence type="ECO:0000259" key="9">
    <source>
        <dbReference type="Pfam" id="PF00924"/>
    </source>
</evidence>
<dbReference type="PANTHER" id="PTHR30347">
    <property type="entry name" value="POTASSIUM CHANNEL RELATED"/>
    <property type="match status" value="1"/>
</dbReference>
<keyword evidence="3" id="KW-1003">Cell membrane</keyword>
<evidence type="ECO:0000313" key="13">
    <source>
        <dbReference type="Proteomes" id="UP000050471"/>
    </source>
</evidence>
<comment type="subcellular location">
    <subcellularLocation>
        <location evidence="1">Cell membrane</location>
        <topology evidence="1">Multi-pass membrane protein</topology>
    </subcellularLocation>
</comment>
<dbReference type="Pfam" id="PF21082">
    <property type="entry name" value="MS_channel_3rd"/>
    <property type="match status" value="1"/>
</dbReference>
<dbReference type="InterPro" id="IPR006685">
    <property type="entry name" value="MscS_channel_2nd"/>
</dbReference>
<proteinExistence type="inferred from homology"/>
<dbReference type="Pfam" id="PF12607">
    <property type="entry name" value="DUF3772"/>
    <property type="match status" value="1"/>
</dbReference>
<dbReference type="SUPFAM" id="SSF82689">
    <property type="entry name" value="Mechanosensitive channel protein MscS (YggB), C-terminal domain"/>
    <property type="match status" value="1"/>
</dbReference>
<evidence type="ECO:0000256" key="6">
    <source>
        <dbReference type="ARBA" id="ARBA00023136"/>
    </source>
</evidence>
<feature type="domain" description="Mechanosensitive ion channel MscS" evidence="9">
    <location>
        <begin position="626"/>
        <end position="693"/>
    </location>
</feature>
<evidence type="ECO:0000259" key="10">
    <source>
        <dbReference type="Pfam" id="PF12607"/>
    </source>
</evidence>
<feature type="transmembrane region" description="Helical" evidence="8">
    <location>
        <begin position="230"/>
        <end position="247"/>
    </location>
</feature>
<accession>A0A0P7ITT5</accession>
<comment type="similarity">
    <text evidence="2">Belongs to the MscS (TC 1.A.23) family.</text>
</comment>
<feature type="transmembrane region" description="Helical" evidence="8">
    <location>
        <begin position="492"/>
        <end position="515"/>
    </location>
</feature>
<dbReference type="STRING" id="154981.AKJ29_08335"/>
<feature type="transmembrane region" description="Helical" evidence="8">
    <location>
        <begin position="310"/>
        <end position="328"/>
    </location>
</feature>
<dbReference type="SUPFAM" id="SSF50182">
    <property type="entry name" value="Sm-like ribonucleoproteins"/>
    <property type="match status" value="1"/>
</dbReference>
<sequence length="838" mass="90099">MMRIFLLLFVLVLGLLAGTPEGVAQQGAASSAAPFPVPATPVANGDEGQKLYVLRSDGSPDYTAWGKLADRVEQALQVGRASDGVMRDLRAELVDWRGLFSAAKSENDIRINTLKTQIATLGPKPEGEGTEPAILTQRREELSRELSAAQAPVQAAEEARSRANVLIGEIDSLLRARQADQLLRLGPTPINPVLWPAAVEDLGASLHLVASEVRSNFGSDAQRADLLEDLPLTVVLLVIGAVLLVRGRIWVMRMGDALRARRRGSSRGVVGVVVSIGQVLAPLLGMVLLVEALNLVGILGLRGQVLADTLPSVAVLVFGSLWLGNRVFGVEGADWPVLEMPSTVARAEARFDVAFLGALLALKLVLQTLADHEGYSEATYAVLIFPIYLGLGVLLVRLGRLLRLHAKLRARDEESASFRSSVLGLVSTITTLVGFFGPTVAAVGYQSLADEVLIPWVLTLGLLALLEVLHRFVVSLYGVILRKDEEEAGQALWPVLISFALVIATLPLLALIWGARVTDLTELWTVVMNGIQLGDARLTPRSFMIFAAVFLVGYMLTRLLQSMLKSSVLPKTKLDIGGQNAISAGVGYLGIFLAALIAITSAGLDLSSVAIVAGALSVGIGFGLQNIVSNFISGIILLVERPISEGDWIEVGGQMGYVRDISVRSTRIETFDRSDVILPNSDLISGVVTNYTRGNAIGRIILPVGVGYGTDTKRVEQVLREIAEAHPMVTVNPPPSVLFTNFGADALEFEVRAILSDVNFSLSVKSELNHEIARRFAEEGFEIPFAQRDLWIRNPEALRPAPPREETAPAPVRPVPDEFTIDDMQDGASEAVDGEGEE</sequence>
<feature type="transmembrane region" description="Helical" evidence="8">
    <location>
        <begin position="581"/>
        <end position="604"/>
    </location>
</feature>
<keyword evidence="13" id="KW-1185">Reference proteome</keyword>
<dbReference type="GO" id="GO:0008381">
    <property type="term" value="F:mechanosensitive monoatomic ion channel activity"/>
    <property type="evidence" value="ECO:0007669"/>
    <property type="project" value="UniProtKB-ARBA"/>
</dbReference>
<dbReference type="InterPro" id="IPR022249">
    <property type="entry name" value="DUF3772"/>
</dbReference>
<keyword evidence="6 8" id="KW-0472">Membrane</keyword>
<dbReference type="Pfam" id="PF00924">
    <property type="entry name" value="MS_channel_2nd"/>
    <property type="match status" value="1"/>
</dbReference>
<dbReference type="InterPro" id="IPR023408">
    <property type="entry name" value="MscS_beta-dom_sf"/>
</dbReference>
<dbReference type="GO" id="GO:0005886">
    <property type="term" value="C:plasma membrane"/>
    <property type="evidence" value="ECO:0007669"/>
    <property type="project" value="UniProtKB-SubCell"/>
</dbReference>
<feature type="transmembrane region" description="Helical" evidence="8">
    <location>
        <begin position="349"/>
        <end position="366"/>
    </location>
</feature>
<keyword evidence="4 8" id="KW-0812">Transmembrane</keyword>
<evidence type="ECO:0000256" key="5">
    <source>
        <dbReference type="ARBA" id="ARBA00022989"/>
    </source>
</evidence>
<dbReference type="InterPro" id="IPR052702">
    <property type="entry name" value="MscS-like_channel"/>
</dbReference>
<evidence type="ECO:0000259" key="11">
    <source>
        <dbReference type="Pfam" id="PF21082"/>
    </source>
</evidence>
<feature type="region of interest" description="Disordered" evidence="7">
    <location>
        <begin position="797"/>
        <end position="838"/>
    </location>
</feature>
<feature type="transmembrane region" description="Helical" evidence="8">
    <location>
        <begin position="420"/>
        <end position="441"/>
    </location>
</feature>
<dbReference type="InterPro" id="IPR011066">
    <property type="entry name" value="MscS_channel_C_sf"/>
</dbReference>
<feature type="transmembrane region" description="Helical" evidence="8">
    <location>
        <begin position="378"/>
        <end position="399"/>
    </location>
</feature>
<feature type="transmembrane region" description="Helical" evidence="8">
    <location>
        <begin position="268"/>
        <end position="290"/>
    </location>
</feature>
<dbReference type="PANTHER" id="PTHR30347:SF1">
    <property type="entry name" value="MECHANOSENSITIVE CHANNEL MSCK"/>
    <property type="match status" value="1"/>
</dbReference>
<reference evidence="12 13" key="1">
    <citation type="submission" date="2015-09" db="EMBL/GenBank/DDBJ databases">
        <title>Draft genome sequence of Aliiroseovarius crassostreae CV919-312TSm, the causative agent of Roseovarius Oyster Disease (formerly Juvenile Oyster Disease).</title>
        <authorList>
            <person name="Kessner L."/>
            <person name="Spinard E."/>
            <person name="Nelson D."/>
        </authorList>
    </citation>
    <scope>NUCLEOTIDE SEQUENCE [LARGE SCALE GENOMIC DNA]</scope>
    <source>
        <strain evidence="12 13">CV919-312</strain>
    </source>
</reference>
<protein>
    <submittedName>
        <fullName evidence="12">Uncharacterized protein</fullName>
    </submittedName>
</protein>
<organism evidence="12 13">
    <name type="scientific">Aliiroseovarius crassostreae</name>
    <dbReference type="NCBI Taxonomy" id="154981"/>
    <lineage>
        <taxon>Bacteria</taxon>
        <taxon>Pseudomonadati</taxon>
        <taxon>Pseudomonadota</taxon>
        <taxon>Alphaproteobacteria</taxon>
        <taxon>Rhodobacterales</taxon>
        <taxon>Paracoccaceae</taxon>
        <taxon>Aliiroseovarius</taxon>
    </lineage>
</organism>
<feature type="domain" description="Mechanosensitive ion channel MscS C-terminal" evidence="11">
    <location>
        <begin position="702"/>
        <end position="783"/>
    </location>
</feature>
<dbReference type="EMBL" id="LKBA01000019">
    <property type="protein sequence ID" value="KPN62256.1"/>
    <property type="molecule type" value="Genomic_DNA"/>
</dbReference>
<evidence type="ECO:0000256" key="3">
    <source>
        <dbReference type="ARBA" id="ARBA00022475"/>
    </source>
</evidence>
<comment type="caution">
    <text evidence="12">The sequence shown here is derived from an EMBL/GenBank/DDBJ whole genome shotgun (WGS) entry which is preliminary data.</text>
</comment>
<dbReference type="Gene3D" id="3.30.70.100">
    <property type="match status" value="1"/>
</dbReference>
<gene>
    <name evidence="12" type="ORF">AKJ29_08335</name>
</gene>
<dbReference type="Gene3D" id="1.10.287.1260">
    <property type="match status" value="1"/>
</dbReference>
<dbReference type="SUPFAM" id="SSF82861">
    <property type="entry name" value="Mechanosensitive channel protein MscS (YggB), transmembrane region"/>
    <property type="match status" value="1"/>
</dbReference>
<evidence type="ECO:0000256" key="8">
    <source>
        <dbReference type="SAM" id="Phobius"/>
    </source>
</evidence>
<name>A0A0P7ITT5_9RHOB</name>